<feature type="transmembrane region" description="Helical" evidence="7">
    <location>
        <begin position="266"/>
        <end position="287"/>
    </location>
</feature>
<keyword evidence="4 7" id="KW-0812">Transmembrane</keyword>
<evidence type="ECO:0000256" key="2">
    <source>
        <dbReference type="ARBA" id="ARBA00022448"/>
    </source>
</evidence>
<dbReference type="RefSeq" id="WP_378082850.1">
    <property type="nucleotide sequence ID" value="NZ_JBHSMH010000072.1"/>
</dbReference>
<dbReference type="InterPro" id="IPR000515">
    <property type="entry name" value="MetI-like"/>
</dbReference>
<organism evidence="9 10">
    <name type="scientific">Cohnella suwonensis</name>
    <dbReference type="NCBI Taxonomy" id="696072"/>
    <lineage>
        <taxon>Bacteria</taxon>
        <taxon>Bacillati</taxon>
        <taxon>Bacillota</taxon>
        <taxon>Bacilli</taxon>
        <taxon>Bacillales</taxon>
        <taxon>Paenibacillaceae</taxon>
        <taxon>Cohnella</taxon>
    </lineage>
</organism>
<dbReference type="PROSITE" id="PS50928">
    <property type="entry name" value="ABC_TM1"/>
    <property type="match status" value="1"/>
</dbReference>
<dbReference type="SUPFAM" id="SSF161098">
    <property type="entry name" value="MetI-like"/>
    <property type="match status" value="1"/>
</dbReference>
<feature type="transmembrane region" description="Helical" evidence="7">
    <location>
        <begin position="78"/>
        <end position="100"/>
    </location>
</feature>
<dbReference type="InterPro" id="IPR035277">
    <property type="entry name" value="MalF_N"/>
</dbReference>
<evidence type="ECO:0000259" key="8">
    <source>
        <dbReference type="PROSITE" id="PS50928"/>
    </source>
</evidence>
<evidence type="ECO:0000256" key="5">
    <source>
        <dbReference type="ARBA" id="ARBA00022989"/>
    </source>
</evidence>
<evidence type="ECO:0000256" key="7">
    <source>
        <dbReference type="RuleBase" id="RU363032"/>
    </source>
</evidence>
<evidence type="ECO:0000256" key="3">
    <source>
        <dbReference type="ARBA" id="ARBA00022475"/>
    </source>
</evidence>
<accession>A0ABW0LY23</accession>
<comment type="similarity">
    <text evidence="7">Belongs to the binding-protein-dependent transport system permease family.</text>
</comment>
<keyword evidence="2 7" id="KW-0813">Transport</keyword>
<dbReference type="Gene3D" id="1.20.58.370">
    <property type="entry name" value="MalF N-terminal region-like"/>
    <property type="match status" value="1"/>
</dbReference>
<dbReference type="Gene3D" id="1.10.3720.10">
    <property type="entry name" value="MetI-like"/>
    <property type="match status" value="1"/>
</dbReference>
<evidence type="ECO:0000256" key="4">
    <source>
        <dbReference type="ARBA" id="ARBA00022692"/>
    </source>
</evidence>
<dbReference type="CDD" id="cd06261">
    <property type="entry name" value="TM_PBP2"/>
    <property type="match status" value="1"/>
</dbReference>
<keyword evidence="5 7" id="KW-1133">Transmembrane helix</keyword>
<keyword evidence="10" id="KW-1185">Reference proteome</keyword>
<dbReference type="PANTHER" id="PTHR30193">
    <property type="entry name" value="ABC TRANSPORTER PERMEASE PROTEIN"/>
    <property type="match status" value="1"/>
</dbReference>
<protein>
    <submittedName>
        <fullName evidence="9">Carbohydrate ABC transporter permease</fullName>
    </submittedName>
</protein>
<dbReference type="InterPro" id="IPR035906">
    <property type="entry name" value="MetI-like_sf"/>
</dbReference>
<dbReference type="Pfam" id="PF00528">
    <property type="entry name" value="BPD_transp_1"/>
    <property type="match status" value="1"/>
</dbReference>
<evidence type="ECO:0000256" key="6">
    <source>
        <dbReference type="ARBA" id="ARBA00023136"/>
    </source>
</evidence>
<evidence type="ECO:0000313" key="9">
    <source>
        <dbReference type="EMBL" id="MFC5470719.1"/>
    </source>
</evidence>
<evidence type="ECO:0000256" key="1">
    <source>
        <dbReference type="ARBA" id="ARBA00004651"/>
    </source>
</evidence>
<reference evidence="10" key="1">
    <citation type="journal article" date="2019" name="Int. J. Syst. Evol. Microbiol.">
        <title>The Global Catalogue of Microorganisms (GCM) 10K type strain sequencing project: providing services to taxonomists for standard genome sequencing and annotation.</title>
        <authorList>
            <consortium name="The Broad Institute Genomics Platform"/>
            <consortium name="The Broad Institute Genome Sequencing Center for Infectious Disease"/>
            <person name="Wu L."/>
            <person name="Ma J."/>
        </authorList>
    </citation>
    <scope>NUCLEOTIDE SEQUENCE [LARGE SCALE GENOMIC DNA]</scope>
    <source>
        <strain evidence="10">CCUG 57113</strain>
    </source>
</reference>
<feature type="transmembrane region" description="Helical" evidence="7">
    <location>
        <begin position="112"/>
        <end position="132"/>
    </location>
</feature>
<feature type="domain" description="ABC transmembrane type-1" evidence="8">
    <location>
        <begin position="75"/>
        <end position="287"/>
    </location>
</feature>
<dbReference type="Proteomes" id="UP001596105">
    <property type="component" value="Unassembled WGS sequence"/>
</dbReference>
<keyword evidence="6 7" id="KW-0472">Membrane</keyword>
<dbReference type="InterPro" id="IPR051393">
    <property type="entry name" value="ABC_transporter_permease"/>
</dbReference>
<comment type="subcellular location">
    <subcellularLocation>
        <location evidence="1 7">Cell membrane</location>
        <topology evidence="1 7">Multi-pass membrane protein</topology>
    </subcellularLocation>
</comment>
<dbReference type="EMBL" id="JBHSMH010000072">
    <property type="protein sequence ID" value="MFC5470719.1"/>
    <property type="molecule type" value="Genomic_DNA"/>
</dbReference>
<evidence type="ECO:0000313" key="10">
    <source>
        <dbReference type="Proteomes" id="UP001596105"/>
    </source>
</evidence>
<proteinExistence type="inferred from homology"/>
<dbReference type="SUPFAM" id="SSF160964">
    <property type="entry name" value="MalF N-terminal region-like"/>
    <property type="match status" value="1"/>
</dbReference>
<keyword evidence="3" id="KW-1003">Cell membrane</keyword>
<feature type="transmembrane region" description="Helical" evidence="7">
    <location>
        <begin position="160"/>
        <end position="185"/>
    </location>
</feature>
<feature type="transmembrane region" description="Helical" evidence="7">
    <location>
        <begin position="206"/>
        <end position="228"/>
    </location>
</feature>
<comment type="caution">
    <text evidence="9">The sequence shown here is derived from an EMBL/GenBank/DDBJ whole genome shotgun (WGS) entry which is preliminary data.</text>
</comment>
<dbReference type="PANTHER" id="PTHR30193:SF37">
    <property type="entry name" value="INNER MEMBRANE ABC TRANSPORTER PERMEASE PROTEIN YCJO"/>
    <property type="match status" value="1"/>
</dbReference>
<gene>
    <name evidence="9" type="ORF">ACFPPD_18690</name>
</gene>
<name>A0ABW0LY23_9BACL</name>
<sequence length="299" mass="33863">MIMVGQRKWNRRIAVVVFLFPALLGLLAFQLLPMVSSVVISFTDWDLLGKWTNLHFIGWDNYAQVFDDEKSGTSFKNVLVFLVGYMPAIAILGTLFAVMLNRGIKGIKFYRAAAFVPVITSWVAVSIVWRWLLNGQSGLLNYLLSRIGIEGPIWLQDDHWALIAIIAVTIWKDIGFVSIILLAGLQDISDDYYEAAELDGASAWSKLWRITVPMLSPTLFFVVTISLINSFQLFDQVLIMTNGGPAGATSTIVEQVYKNAFQFNKMGFAAAQSWVLFLLIFTVTMIMQRLQRRWVVYER</sequence>